<reference evidence="1 2" key="1">
    <citation type="submission" date="2018-01" db="EMBL/GenBank/DDBJ databases">
        <title>Complete genome sequence of Flavivirga eckloniae ECD14 isolated from seaweed Ecklonia cava.</title>
        <authorList>
            <person name="Lee J.H."/>
            <person name="Baik K.S."/>
            <person name="Seong C.N."/>
        </authorList>
    </citation>
    <scope>NUCLEOTIDE SEQUENCE [LARGE SCALE GENOMIC DNA]</scope>
    <source>
        <strain evidence="1 2">ECD14</strain>
    </source>
</reference>
<sequence>MMVIKTKFLLVCIMLICFSCKTETKEKASIDNISKVNIKDTLTNKKQDTEISNRMKGNEELQFAIETSINKINLLDSKSLLNVISSPVFIENGKSEFPELIILNKDNTQKLTLLFYPGSNKNQVSYFILEQIDRATIPKGENVFKIAEAIFKTNNGIALGVKKEVIESKYLSENFKLIQGDKLLSFVLDDFNNSFLKEYNMPMYSAKYYFTDNTIKRIEFGFEYP</sequence>
<name>A0A2K9PPJ3_9FLAO</name>
<proteinExistence type="predicted"/>
<gene>
    <name evidence="1" type="ORF">C1H87_09890</name>
</gene>
<dbReference type="KEGG" id="fek:C1H87_09890"/>
<evidence type="ECO:0000313" key="1">
    <source>
        <dbReference type="EMBL" id="AUP78993.1"/>
    </source>
</evidence>
<dbReference type="EMBL" id="CP025791">
    <property type="protein sequence ID" value="AUP78993.1"/>
    <property type="molecule type" value="Genomic_DNA"/>
</dbReference>
<keyword evidence="2" id="KW-1185">Reference proteome</keyword>
<dbReference type="RefSeq" id="WP_102755648.1">
    <property type="nucleotide sequence ID" value="NZ_CP025791.1"/>
</dbReference>
<protein>
    <submittedName>
        <fullName evidence="1">Uncharacterized protein</fullName>
    </submittedName>
</protein>
<dbReference type="AlphaFoldDB" id="A0A2K9PPJ3"/>
<accession>A0A2K9PPJ3</accession>
<organism evidence="1 2">
    <name type="scientific">Flavivirga eckloniae</name>
    <dbReference type="NCBI Taxonomy" id="1803846"/>
    <lineage>
        <taxon>Bacteria</taxon>
        <taxon>Pseudomonadati</taxon>
        <taxon>Bacteroidota</taxon>
        <taxon>Flavobacteriia</taxon>
        <taxon>Flavobacteriales</taxon>
        <taxon>Flavobacteriaceae</taxon>
        <taxon>Flavivirga</taxon>
    </lineage>
</organism>
<evidence type="ECO:0000313" key="2">
    <source>
        <dbReference type="Proteomes" id="UP000235826"/>
    </source>
</evidence>
<dbReference type="OrthoDB" id="979364at2"/>
<dbReference type="Proteomes" id="UP000235826">
    <property type="component" value="Chromosome"/>
</dbReference>